<keyword evidence="13" id="KW-1185">Reference proteome</keyword>
<keyword evidence="8" id="KW-1015">Disulfide bond</keyword>
<feature type="domain" description="EGF-like" evidence="11">
    <location>
        <begin position="153"/>
        <end position="164"/>
    </location>
</feature>
<dbReference type="AlphaFoldDB" id="A0A8D0DWF1"/>
<dbReference type="PANTHER" id="PTHR10740:SF12">
    <property type="entry name" value="AMPHIREGULIN"/>
    <property type="match status" value="1"/>
</dbReference>
<dbReference type="PROSITE" id="PS00022">
    <property type="entry name" value="EGF_1"/>
    <property type="match status" value="1"/>
</dbReference>
<evidence type="ECO:0000256" key="8">
    <source>
        <dbReference type="ARBA" id="ARBA00023157"/>
    </source>
</evidence>
<keyword evidence="2" id="KW-0245">EGF-like domain</keyword>
<dbReference type="Ensembl" id="ENSSMRT00000026701.1">
    <property type="protein sequence ID" value="ENSSMRP00000022835.1"/>
    <property type="gene ID" value="ENSSMRG00000017716.1"/>
</dbReference>
<reference evidence="12" key="2">
    <citation type="submission" date="2025-09" db="UniProtKB">
        <authorList>
            <consortium name="Ensembl"/>
        </authorList>
    </citation>
    <scope>IDENTIFICATION</scope>
</reference>
<dbReference type="Gene3D" id="2.10.25.10">
    <property type="entry name" value="Laminin"/>
    <property type="match status" value="1"/>
</dbReference>
<dbReference type="PANTHER" id="PTHR10740">
    <property type="entry name" value="TRANSFORMING GROWTH FACTOR ALPHA"/>
    <property type="match status" value="1"/>
</dbReference>
<dbReference type="GO" id="GO:0005615">
    <property type="term" value="C:extracellular space"/>
    <property type="evidence" value="ECO:0007669"/>
    <property type="project" value="TreeGrafter"/>
</dbReference>
<dbReference type="SUPFAM" id="SSF57196">
    <property type="entry name" value="EGF/Laminin"/>
    <property type="match status" value="1"/>
</dbReference>
<evidence type="ECO:0000256" key="6">
    <source>
        <dbReference type="ARBA" id="ARBA00023030"/>
    </source>
</evidence>
<keyword evidence="5 10" id="KW-1133">Transmembrane helix</keyword>
<proteinExistence type="predicted"/>
<keyword evidence="6" id="KW-0339">Growth factor</keyword>
<evidence type="ECO:0000313" key="12">
    <source>
        <dbReference type="Ensembl" id="ENSSMRP00000022835.1"/>
    </source>
</evidence>
<evidence type="ECO:0000256" key="4">
    <source>
        <dbReference type="ARBA" id="ARBA00022729"/>
    </source>
</evidence>
<evidence type="ECO:0000259" key="11">
    <source>
        <dbReference type="PROSITE" id="PS00022"/>
    </source>
</evidence>
<feature type="compositionally biased region" description="Basic residues" evidence="9">
    <location>
        <begin position="107"/>
        <end position="123"/>
    </location>
</feature>
<feature type="region of interest" description="Disordered" evidence="9">
    <location>
        <begin position="96"/>
        <end position="123"/>
    </location>
</feature>
<accession>A0A8D0DWF1</accession>
<dbReference type="InterPro" id="IPR000742">
    <property type="entry name" value="EGF"/>
</dbReference>
<evidence type="ECO:0000256" key="7">
    <source>
        <dbReference type="ARBA" id="ARBA00023136"/>
    </source>
</evidence>
<evidence type="ECO:0000256" key="9">
    <source>
        <dbReference type="SAM" id="MobiDB-lite"/>
    </source>
</evidence>
<dbReference type="GO" id="GO:0008083">
    <property type="term" value="F:growth factor activity"/>
    <property type="evidence" value="ECO:0007669"/>
    <property type="project" value="UniProtKB-KW"/>
</dbReference>
<evidence type="ECO:0000256" key="10">
    <source>
        <dbReference type="SAM" id="Phobius"/>
    </source>
</evidence>
<dbReference type="GO" id="GO:0007173">
    <property type="term" value="P:epidermal growth factor receptor signaling pathway"/>
    <property type="evidence" value="ECO:0007669"/>
    <property type="project" value="TreeGrafter"/>
</dbReference>
<dbReference type="GO" id="GO:0008284">
    <property type="term" value="P:positive regulation of cell population proliferation"/>
    <property type="evidence" value="ECO:0007669"/>
    <property type="project" value="TreeGrafter"/>
</dbReference>
<dbReference type="GO" id="GO:0005154">
    <property type="term" value="F:epidermal growth factor receptor binding"/>
    <property type="evidence" value="ECO:0007669"/>
    <property type="project" value="TreeGrafter"/>
</dbReference>
<feature type="transmembrane region" description="Helical" evidence="10">
    <location>
        <begin position="188"/>
        <end position="208"/>
    </location>
</feature>
<evidence type="ECO:0000313" key="13">
    <source>
        <dbReference type="Proteomes" id="UP000694421"/>
    </source>
</evidence>
<organism evidence="12 13">
    <name type="scientific">Salvator merianae</name>
    <name type="common">Argentine black and white tegu</name>
    <name type="synonym">Tupinambis merianae</name>
    <dbReference type="NCBI Taxonomy" id="96440"/>
    <lineage>
        <taxon>Eukaryota</taxon>
        <taxon>Metazoa</taxon>
        <taxon>Chordata</taxon>
        <taxon>Craniata</taxon>
        <taxon>Vertebrata</taxon>
        <taxon>Euteleostomi</taxon>
        <taxon>Lepidosauria</taxon>
        <taxon>Squamata</taxon>
        <taxon>Bifurcata</taxon>
        <taxon>Unidentata</taxon>
        <taxon>Episquamata</taxon>
        <taxon>Laterata</taxon>
        <taxon>Teiioidea</taxon>
        <taxon>Teiidae</taxon>
        <taxon>Salvator</taxon>
    </lineage>
</organism>
<dbReference type="GeneTree" id="ENSGT00940000160696"/>
<dbReference type="Proteomes" id="UP000694421">
    <property type="component" value="Unplaced"/>
</dbReference>
<keyword evidence="7 10" id="KW-0472">Membrane</keyword>
<keyword evidence="3 10" id="KW-0812">Transmembrane</keyword>
<evidence type="ECO:0000256" key="5">
    <source>
        <dbReference type="ARBA" id="ARBA00022989"/>
    </source>
</evidence>
<reference evidence="12" key="1">
    <citation type="submission" date="2025-08" db="UniProtKB">
        <authorList>
            <consortium name="Ensembl"/>
        </authorList>
    </citation>
    <scope>IDENTIFICATION</scope>
</reference>
<dbReference type="FunFam" id="2.10.25.10:FF:000158">
    <property type="entry name" value="proheparin-binding EGF-like growth factor"/>
    <property type="match status" value="1"/>
</dbReference>
<comment type="subcellular location">
    <subcellularLocation>
        <location evidence="1">Membrane</location>
        <topology evidence="1">Single-pass membrane protein</topology>
    </subcellularLocation>
</comment>
<keyword evidence="4" id="KW-0732">Signal</keyword>
<evidence type="ECO:0000256" key="1">
    <source>
        <dbReference type="ARBA" id="ARBA00004167"/>
    </source>
</evidence>
<evidence type="ECO:0000256" key="3">
    <source>
        <dbReference type="ARBA" id="ARBA00022692"/>
    </source>
</evidence>
<sequence>MQPGEDVYEVPKAAFGARGTANGNQVPCGPWIFAATALPAGHFCAGPKSGLEAGHFCSGIKATRLKTGVEVATSLPLRSMQDRECESFIQLSESQAKAAKSESGKKNPNKPKRKGSRGKKNKKKAVTPCEEKFKKYCVHGDCIYIEHLEAPSCKCYTNYFGERCVEQFLKTQKNNEATSSLIITRLPGILAVVLSAHCFAAIVVLFFAGKFHLSSKFGHKVPSSIAA</sequence>
<evidence type="ECO:0000256" key="2">
    <source>
        <dbReference type="ARBA" id="ARBA00022536"/>
    </source>
</evidence>
<dbReference type="GO" id="GO:0016020">
    <property type="term" value="C:membrane"/>
    <property type="evidence" value="ECO:0007669"/>
    <property type="project" value="UniProtKB-SubCell"/>
</dbReference>
<protein>
    <submittedName>
        <fullName evidence="12">Amphiregulin</fullName>
    </submittedName>
</protein>
<name>A0A8D0DWF1_SALMN</name>